<dbReference type="PANTHER" id="PTHR42648:SF20">
    <property type="entry name" value="RNA-DIRECTED DNA POLYMERASE"/>
    <property type="match status" value="1"/>
</dbReference>
<sequence>MVNAMLDTVGLQAWWGEALLTSNHVLNRVPNRNKDKTPYEQWIERKPSLSYLCTWGFLVNVNVPITKKCKLGTNTVDRVFLGYAHYSIAYRFLIVKSEDKLNIHMNISLRRMTEEDDSETPWRKLDEIYMDQPYGFIVEGIEGKVCKFDRTLILSGLRIRSRICGRKESYSDETGSLPYREGSDISESYLEIN</sequence>
<proteinExistence type="predicted"/>
<dbReference type="AlphaFoldDB" id="Q2R4V6"/>
<evidence type="ECO:0000313" key="1">
    <source>
        <dbReference type="EMBL" id="ABA93436.1"/>
    </source>
</evidence>
<reference evidence="1" key="3">
    <citation type="submission" date="2006-01" db="EMBL/GenBank/DDBJ databases">
        <authorList>
            <person name="Buell R."/>
        </authorList>
    </citation>
    <scope>NUCLEOTIDE SEQUENCE</scope>
</reference>
<dbReference type="InterPro" id="IPR039537">
    <property type="entry name" value="Retrotran_Ty1/copia-like"/>
</dbReference>
<reference evidence="1" key="2">
    <citation type="submission" date="2005-04" db="EMBL/GenBank/DDBJ databases">
        <authorList>
            <person name="Buell C.R."/>
            <person name="Wing R.A."/>
            <person name="McCombie W.A."/>
            <person name="Ouyang S."/>
        </authorList>
    </citation>
    <scope>NUCLEOTIDE SEQUENCE</scope>
</reference>
<dbReference type="EMBL" id="DP000010">
    <property type="protein sequence ID" value="ABA93436.1"/>
    <property type="molecule type" value="Genomic_DNA"/>
</dbReference>
<reference evidence="1" key="1">
    <citation type="journal article" date="2005" name="BMC Biol.">
        <title>The sequence of rice chromosomes 11 and 12, rich in disease resistance genes and recent gene duplications.</title>
        <authorList>
            <consortium name="The rice chromosomes 11 and 12 sequencing consortia"/>
        </authorList>
    </citation>
    <scope>NUCLEOTIDE SEQUENCE [LARGE SCALE GENOMIC DNA]</scope>
</reference>
<accession>Q2R4V6</accession>
<organism evidence="1">
    <name type="scientific">Oryza sativa subsp. japonica</name>
    <name type="common">Rice</name>
    <dbReference type="NCBI Taxonomy" id="39947"/>
    <lineage>
        <taxon>Eukaryota</taxon>
        <taxon>Viridiplantae</taxon>
        <taxon>Streptophyta</taxon>
        <taxon>Embryophyta</taxon>
        <taxon>Tracheophyta</taxon>
        <taxon>Spermatophyta</taxon>
        <taxon>Magnoliopsida</taxon>
        <taxon>Liliopsida</taxon>
        <taxon>Poales</taxon>
        <taxon>Poaceae</taxon>
        <taxon>BOP clade</taxon>
        <taxon>Oryzoideae</taxon>
        <taxon>Oryzeae</taxon>
        <taxon>Oryzinae</taxon>
        <taxon>Oryza</taxon>
        <taxon>Oryza sativa</taxon>
    </lineage>
</organism>
<name>Q2R4V6_ORYSJ</name>
<dbReference type="PANTHER" id="PTHR42648">
    <property type="entry name" value="TRANSPOSASE, PUTATIVE-RELATED"/>
    <property type="match status" value="1"/>
</dbReference>
<protein>
    <submittedName>
        <fullName evidence="1">Retrotransposon protein, putative, Ty1-copia subclass</fullName>
    </submittedName>
</protein>
<gene>
    <name evidence="1" type="ordered locus">LOC_Os11g27160</name>
</gene>